<accession>A0A7W8KB46</accession>
<reference evidence="2" key="1">
    <citation type="journal article" date="2014" name="Int. J. Syst. Evol. Microbiol.">
        <title>Complete genome of a new Firmicutes species belonging to the dominant human colonic microbiota ('Ruminococcus bicirculans') reveals two chromosomes and a selective capacity to utilize plant glucans.</title>
        <authorList>
            <consortium name="NISC Comparative Sequencing Program"/>
            <person name="Wegmann U."/>
            <person name="Louis P."/>
            <person name="Goesmann A."/>
            <person name="Henrissat B."/>
            <person name="Duncan S.H."/>
            <person name="Flint H.J."/>
        </authorList>
    </citation>
    <scope>NUCLEOTIDE SEQUENCE</scope>
    <source>
        <strain evidence="2">CGMCC 1.18437</strain>
    </source>
</reference>
<dbReference type="Proteomes" id="UP000539473">
    <property type="component" value="Unassembled WGS sequence"/>
</dbReference>
<keyword evidence="5" id="KW-1185">Reference proteome</keyword>
<dbReference type="RefSeq" id="WP_184109239.1">
    <property type="nucleotide sequence ID" value="NZ_BNAJ01000001.1"/>
</dbReference>
<feature type="compositionally biased region" description="Pro residues" evidence="1">
    <location>
        <begin position="60"/>
        <end position="74"/>
    </location>
</feature>
<evidence type="ECO:0000313" key="5">
    <source>
        <dbReference type="Proteomes" id="UP000619376"/>
    </source>
</evidence>
<evidence type="ECO:0000313" key="4">
    <source>
        <dbReference type="Proteomes" id="UP000539473"/>
    </source>
</evidence>
<sequence length="181" mass="18689">MTVPNLLALLTSCGAHVTARGDTLALSGKRPPAPLLDALRARKADVLAYLLNPAQGEAVPVPPSPDPAPRPAGPAPEVVSPRYNLPDRPDWAQIAAQEGRCGSCALAVDAPEWGPLMVTCSCAPDAWWPLPAPLALHVGARCGAYLTPGDDVGRGYRSHAAAQTWGTGARAAPRSVQGGRA</sequence>
<reference evidence="2" key="4">
    <citation type="submission" date="2024-05" db="EMBL/GenBank/DDBJ databases">
        <authorList>
            <person name="Sun Q."/>
            <person name="Zhou Y."/>
        </authorList>
    </citation>
    <scope>NUCLEOTIDE SEQUENCE</scope>
    <source>
        <strain evidence="2">CGMCC 1.18437</strain>
    </source>
</reference>
<dbReference type="EMBL" id="BNAJ01000001">
    <property type="protein sequence ID" value="GHF32271.1"/>
    <property type="molecule type" value="Genomic_DNA"/>
</dbReference>
<evidence type="ECO:0000313" key="2">
    <source>
        <dbReference type="EMBL" id="GHF32271.1"/>
    </source>
</evidence>
<reference evidence="3 4" key="3">
    <citation type="submission" date="2020-08" db="EMBL/GenBank/DDBJ databases">
        <title>Genomic Encyclopedia of Type Strains, Phase IV (KMG-IV): sequencing the most valuable type-strain genomes for metagenomic binning, comparative biology and taxonomic classification.</title>
        <authorList>
            <person name="Goeker M."/>
        </authorList>
    </citation>
    <scope>NUCLEOTIDE SEQUENCE [LARGE SCALE GENOMIC DNA]</scope>
    <source>
        <strain evidence="3 4">DSM 27521</strain>
    </source>
</reference>
<name>A0A7W8KB46_9DEIO</name>
<organism evidence="3 4">
    <name type="scientific">Deinococcus metalli</name>
    <dbReference type="NCBI Taxonomy" id="1141878"/>
    <lineage>
        <taxon>Bacteria</taxon>
        <taxon>Thermotogati</taxon>
        <taxon>Deinococcota</taxon>
        <taxon>Deinococci</taxon>
        <taxon>Deinococcales</taxon>
        <taxon>Deinococcaceae</taxon>
        <taxon>Deinococcus</taxon>
    </lineage>
</organism>
<feature type="region of interest" description="Disordered" evidence="1">
    <location>
        <begin position="58"/>
        <end position="77"/>
    </location>
</feature>
<evidence type="ECO:0000313" key="3">
    <source>
        <dbReference type="EMBL" id="MBB5374987.1"/>
    </source>
</evidence>
<reference evidence="5" key="2">
    <citation type="journal article" date="2019" name="Int. J. Syst. Evol. Microbiol.">
        <title>The Global Catalogue of Microorganisms (GCM) 10K type strain sequencing project: providing services to taxonomists for standard genome sequencing and annotation.</title>
        <authorList>
            <consortium name="The Broad Institute Genomics Platform"/>
            <consortium name="The Broad Institute Genome Sequencing Center for Infectious Disease"/>
            <person name="Wu L."/>
            <person name="Ma J."/>
        </authorList>
    </citation>
    <scope>NUCLEOTIDE SEQUENCE [LARGE SCALE GENOMIC DNA]</scope>
    <source>
        <strain evidence="5">CGMCC 1.18437</strain>
    </source>
</reference>
<gene>
    <name evidence="2" type="ORF">GCM10017781_06120</name>
    <name evidence="3" type="ORF">HNQ07_000431</name>
</gene>
<evidence type="ECO:0000256" key="1">
    <source>
        <dbReference type="SAM" id="MobiDB-lite"/>
    </source>
</evidence>
<dbReference type="EMBL" id="JACHFK010000001">
    <property type="protein sequence ID" value="MBB5374987.1"/>
    <property type="molecule type" value="Genomic_DNA"/>
</dbReference>
<dbReference type="AlphaFoldDB" id="A0A7W8KB46"/>
<dbReference type="Proteomes" id="UP000619376">
    <property type="component" value="Unassembled WGS sequence"/>
</dbReference>
<comment type="caution">
    <text evidence="3">The sequence shown here is derived from an EMBL/GenBank/DDBJ whole genome shotgun (WGS) entry which is preliminary data.</text>
</comment>
<proteinExistence type="predicted"/>
<protein>
    <submittedName>
        <fullName evidence="3">Uncharacterized protein</fullName>
    </submittedName>
</protein>